<dbReference type="EMBL" id="DS985244">
    <property type="protein sequence ID" value="EDV26114.1"/>
    <property type="molecule type" value="Genomic_DNA"/>
</dbReference>
<organism evidence="11 12">
    <name type="scientific">Trichoplax adhaerens</name>
    <name type="common">Trichoplax reptans</name>
    <dbReference type="NCBI Taxonomy" id="10228"/>
    <lineage>
        <taxon>Eukaryota</taxon>
        <taxon>Metazoa</taxon>
        <taxon>Placozoa</taxon>
        <taxon>Uniplacotomia</taxon>
        <taxon>Trichoplacea</taxon>
        <taxon>Trichoplacidae</taxon>
        <taxon>Trichoplax</taxon>
    </lineage>
</organism>
<dbReference type="InterPro" id="IPR025995">
    <property type="entry name" value="Tudor-knot"/>
</dbReference>
<dbReference type="Gene3D" id="3.40.630.30">
    <property type="match status" value="1"/>
</dbReference>
<dbReference type="InterPro" id="IPR036388">
    <property type="entry name" value="WH-like_DNA-bd_sf"/>
</dbReference>
<evidence type="ECO:0000256" key="1">
    <source>
        <dbReference type="ARBA" id="ARBA00004123"/>
    </source>
</evidence>
<dbReference type="FunFam" id="2.30.30.140:FF:000155">
    <property type="entry name" value="Histone acetyltransferase"/>
    <property type="match status" value="1"/>
</dbReference>
<comment type="similarity">
    <text evidence="2 8">Belongs to the MYST (SAS/MOZ) family.</text>
</comment>
<dbReference type="InterPro" id="IPR002717">
    <property type="entry name" value="HAT_MYST-type"/>
</dbReference>
<dbReference type="SUPFAM" id="SSF54160">
    <property type="entry name" value="Chromo domain-like"/>
    <property type="match status" value="1"/>
</dbReference>
<name>B3RW46_TRIAD</name>
<feature type="active site" description="Proton donor/acceptor" evidence="7">
    <location>
        <position position="343"/>
    </location>
</feature>
<dbReference type="GO" id="GO:0072487">
    <property type="term" value="C:MSL complex"/>
    <property type="evidence" value="ECO:0000318"/>
    <property type="project" value="GO_Central"/>
</dbReference>
<dbReference type="GO" id="GO:0035267">
    <property type="term" value="C:NuA4 histone acetyltransferase complex"/>
    <property type="evidence" value="ECO:0000318"/>
    <property type="project" value="GO_Central"/>
</dbReference>
<evidence type="ECO:0000259" key="10">
    <source>
        <dbReference type="PROSITE" id="PS51726"/>
    </source>
</evidence>
<dbReference type="Gene3D" id="3.30.60.60">
    <property type="entry name" value="N-acetyl transferase-like"/>
    <property type="match status" value="1"/>
</dbReference>
<gene>
    <name evidence="11" type="ORF">TRIADDRAFT_55881</name>
</gene>
<dbReference type="InterPro" id="IPR040706">
    <property type="entry name" value="Zf-MYST"/>
</dbReference>
<keyword evidence="4" id="KW-0808">Transferase</keyword>
<evidence type="ECO:0000256" key="4">
    <source>
        <dbReference type="ARBA" id="ARBA00022679"/>
    </source>
</evidence>
<evidence type="ECO:0000313" key="11">
    <source>
        <dbReference type="EMBL" id="EDV26114.1"/>
    </source>
</evidence>
<dbReference type="HOGENOM" id="CLU_011815_2_1_1"/>
<dbReference type="AlphaFoldDB" id="B3RW46"/>
<feature type="domain" description="MYST-type HAT" evidence="10">
    <location>
        <begin position="167"/>
        <end position="440"/>
    </location>
</feature>
<keyword evidence="6 8" id="KW-0539">Nucleus</keyword>
<dbReference type="InterPro" id="IPR013087">
    <property type="entry name" value="Znf_C2H2_type"/>
</dbReference>
<feature type="compositionally biased region" description="Polar residues" evidence="9">
    <location>
        <begin position="1"/>
        <end position="25"/>
    </location>
</feature>
<evidence type="ECO:0000256" key="9">
    <source>
        <dbReference type="SAM" id="MobiDB-lite"/>
    </source>
</evidence>
<dbReference type="FunFam" id="3.40.630.30:FF:000002">
    <property type="entry name" value="Histone acetyltransferase"/>
    <property type="match status" value="1"/>
</dbReference>
<dbReference type="GO" id="GO:0005634">
    <property type="term" value="C:nucleus"/>
    <property type="evidence" value="ECO:0007669"/>
    <property type="project" value="UniProtKB-SubCell"/>
</dbReference>
<keyword evidence="12" id="KW-1185">Reference proteome</keyword>
<dbReference type="InterPro" id="IPR050603">
    <property type="entry name" value="MYST_HAT"/>
</dbReference>
<dbReference type="EC" id="2.3.1.48" evidence="3 8"/>
<dbReference type="PANTHER" id="PTHR10615:SF82">
    <property type="entry name" value="HISTONE ACETYLTRANSFERASE KAT8"/>
    <property type="match status" value="1"/>
</dbReference>
<dbReference type="STRING" id="10228.B3RW46"/>
<dbReference type="GeneID" id="6752851"/>
<dbReference type="InterPro" id="IPR016181">
    <property type="entry name" value="Acyl_CoA_acyltransferase"/>
</dbReference>
<dbReference type="Gene3D" id="2.30.30.140">
    <property type="match status" value="1"/>
</dbReference>
<protein>
    <recommendedName>
        <fullName evidence="3 8">Histone acetyltransferase</fullName>
        <ecNumber evidence="3 8">2.3.1.48</ecNumber>
    </recommendedName>
</protein>
<dbReference type="CDD" id="cd04301">
    <property type="entry name" value="NAT_SF"/>
    <property type="match status" value="1"/>
</dbReference>
<dbReference type="GO" id="GO:0046972">
    <property type="term" value="F:histone H4K16 acetyltransferase activity"/>
    <property type="evidence" value="ECO:0000318"/>
    <property type="project" value="GO_Central"/>
</dbReference>
<proteinExistence type="inferred from homology"/>
<dbReference type="Pfam" id="PF01853">
    <property type="entry name" value="MOZ_SAS"/>
    <property type="match status" value="1"/>
</dbReference>
<dbReference type="InterPro" id="IPR016197">
    <property type="entry name" value="Chromo-like_dom_sf"/>
</dbReference>
<dbReference type="PhylomeDB" id="B3RW46"/>
<evidence type="ECO:0000256" key="5">
    <source>
        <dbReference type="ARBA" id="ARBA00022990"/>
    </source>
</evidence>
<dbReference type="OrthoDB" id="787137at2759"/>
<evidence type="ECO:0000256" key="2">
    <source>
        <dbReference type="ARBA" id="ARBA00010107"/>
    </source>
</evidence>
<dbReference type="CTD" id="6752851"/>
<dbReference type="RefSeq" id="XP_002112147.1">
    <property type="nucleotide sequence ID" value="XM_002112111.1"/>
</dbReference>
<dbReference type="FunFam" id="1.10.10.10:FF:000022">
    <property type="entry name" value="Histone acetyltransferase"/>
    <property type="match status" value="1"/>
</dbReference>
<accession>B3RW46</accession>
<dbReference type="KEGG" id="tad:TRIADDRAFT_55881"/>
<dbReference type="PROSITE" id="PS00028">
    <property type="entry name" value="ZINC_FINGER_C2H2_1"/>
    <property type="match status" value="1"/>
</dbReference>
<dbReference type="Gene3D" id="1.10.10.10">
    <property type="entry name" value="Winged helix-like DNA-binding domain superfamily/Winged helix DNA-binding domain"/>
    <property type="match status" value="1"/>
</dbReference>
<sequence>MVKTTLTSSTNENDGGNSVDGSTSRGENKENNDNLSNDIGSRRFEKPIQVADKCMARRIDDTWQLAEIIHIRPSLTDDTGSRYYVHYVGYDRRLDEWLGIDRLKPASVKETNEASIRPDIWSLAENQERKVTRNQKRKHDEINHIQKTYAEMDPTTAALEKEHEAITKVKYIDKVQIGKYEIDAWYYSPFPDEYGKQSKIWICEYCLKYMKYESTFKHHLTICNHKQPPGGEIYRKCSLSVFEVDGKNHKLYCQNMCLLAKLFLDHKTLYFDVEPFLFYQLTEVDEDGCHLVGYFSKEKESADGNNLACLLILPPHQRKGYGKFLIALSYELAKMERKIGSPEKPLSDLGKLTYRSYWSWVLLEALKDFRGTLTVRDLCQMTCITEEDIIGTLQSLNMTKYWKGQHVICVTPKQIEELLSSPEYRKPQITLDTRYLRWSSQKYSQPLKTPQKSK</sequence>
<evidence type="ECO:0000256" key="8">
    <source>
        <dbReference type="RuleBase" id="RU361211"/>
    </source>
</evidence>
<dbReference type="eggNOG" id="KOG2747">
    <property type="taxonomic scope" value="Eukaryota"/>
</dbReference>
<evidence type="ECO:0000256" key="3">
    <source>
        <dbReference type="ARBA" id="ARBA00013184"/>
    </source>
</evidence>
<evidence type="ECO:0000256" key="6">
    <source>
        <dbReference type="ARBA" id="ARBA00023242"/>
    </source>
</evidence>
<comment type="catalytic activity">
    <reaction evidence="8">
        <text>L-lysyl-[protein] + acetyl-CoA = N(6)-acetyl-L-lysyl-[protein] + CoA + H(+)</text>
        <dbReference type="Rhea" id="RHEA:45948"/>
        <dbReference type="Rhea" id="RHEA-COMP:9752"/>
        <dbReference type="Rhea" id="RHEA-COMP:10731"/>
        <dbReference type="ChEBI" id="CHEBI:15378"/>
        <dbReference type="ChEBI" id="CHEBI:29969"/>
        <dbReference type="ChEBI" id="CHEBI:57287"/>
        <dbReference type="ChEBI" id="CHEBI:57288"/>
        <dbReference type="ChEBI" id="CHEBI:61930"/>
        <dbReference type="EC" id="2.3.1.48"/>
    </reaction>
</comment>
<feature type="region of interest" description="Disordered" evidence="9">
    <location>
        <begin position="1"/>
        <end position="41"/>
    </location>
</feature>
<keyword evidence="5" id="KW-0007">Acetylation</keyword>
<dbReference type="FunCoup" id="B3RW46">
    <property type="interactions" value="1727"/>
</dbReference>
<dbReference type="GO" id="GO:0044545">
    <property type="term" value="C:NSL complex"/>
    <property type="evidence" value="ECO:0000318"/>
    <property type="project" value="GO_Central"/>
</dbReference>
<evidence type="ECO:0000256" key="7">
    <source>
        <dbReference type="PIRSR" id="PIRSR602717-51"/>
    </source>
</evidence>
<dbReference type="GO" id="GO:0006355">
    <property type="term" value="P:regulation of DNA-templated transcription"/>
    <property type="evidence" value="ECO:0007669"/>
    <property type="project" value="InterPro"/>
</dbReference>
<dbReference type="PANTHER" id="PTHR10615">
    <property type="entry name" value="HISTONE ACETYLTRANSFERASE"/>
    <property type="match status" value="1"/>
</dbReference>
<dbReference type="OMA" id="DSPEGNN"/>
<comment type="subcellular location">
    <subcellularLocation>
        <location evidence="1 8">Nucleus</location>
    </subcellularLocation>
</comment>
<dbReference type="InParanoid" id="B3RW46"/>
<dbReference type="FunFam" id="3.30.60.60:FF:000001">
    <property type="entry name" value="Histone acetyltransferase"/>
    <property type="match status" value="1"/>
</dbReference>
<dbReference type="SUPFAM" id="SSF55729">
    <property type="entry name" value="Acyl-CoA N-acyltransferases (Nat)"/>
    <property type="match status" value="1"/>
</dbReference>
<dbReference type="Pfam" id="PF17772">
    <property type="entry name" value="zf-MYST"/>
    <property type="match status" value="1"/>
</dbReference>
<dbReference type="Proteomes" id="UP000009022">
    <property type="component" value="Unassembled WGS sequence"/>
</dbReference>
<dbReference type="Pfam" id="PF11717">
    <property type="entry name" value="Tudor-knot"/>
    <property type="match status" value="1"/>
</dbReference>
<dbReference type="PROSITE" id="PS51726">
    <property type="entry name" value="MYST_HAT"/>
    <property type="match status" value="1"/>
</dbReference>
<reference evidence="11 12" key="1">
    <citation type="journal article" date="2008" name="Nature">
        <title>The Trichoplax genome and the nature of placozoans.</title>
        <authorList>
            <person name="Srivastava M."/>
            <person name="Begovic E."/>
            <person name="Chapman J."/>
            <person name="Putnam N.H."/>
            <person name="Hellsten U."/>
            <person name="Kawashima T."/>
            <person name="Kuo A."/>
            <person name="Mitros T."/>
            <person name="Salamov A."/>
            <person name="Carpenter M.L."/>
            <person name="Signorovitch A.Y."/>
            <person name="Moreno M.A."/>
            <person name="Kamm K."/>
            <person name="Grimwood J."/>
            <person name="Schmutz J."/>
            <person name="Shapiro H."/>
            <person name="Grigoriev I.V."/>
            <person name="Buss L.W."/>
            <person name="Schierwater B."/>
            <person name="Dellaporta S.L."/>
            <person name="Rokhsar D.S."/>
        </authorList>
    </citation>
    <scope>NUCLEOTIDE SEQUENCE [LARGE SCALE GENOMIC DNA]</scope>
    <source>
        <strain evidence="11 12">Grell-BS-1999</strain>
    </source>
</reference>
<evidence type="ECO:0000313" key="12">
    <source>
        <dbReference type="Proteomes" id="UP000009022"/>
    </source>
</evidence>